<dbReference type="EMBL" id="VSRR010000389">
    <property type="protein sequence ID" value="MPC14921.1"/>
    <property type="molecule type" value="Genomic_DNA"/>
</dbReference>
<comment type="caution">
    <text evidence="1">The sequence shown here is derived from an EMBL/GenBank/DDBJ whole genome shotgun (WGS) entry which is preliminary data.</text>
</comment>
<sequence length="175" mass="19222">MGGKGIILWLGFRGGASWEGASSLRRTGGEDTPRLFILITKSLYMFPASSLTLLLALTLSTRSTETFLTASQRLQSGATSFSVLLAFSMFSRAFPAASSFSFSTRHSASNTCQAMRWPVVGIQLLVRGDGACFLIHLLAHLFNEDLDLLPRLHGVLGRLRFLHVLLCGGMEERRR</sequence>
<dbReference type="AlphaFoldDB" id="A0A5B7D145"/>
<evidence type="ECO:0000313" key="1">
    <source>
        <dbReference type="EMBL" id="MPC14921.1"/>
    </source>
</evidence>
<gene>
    <name evidence="1" type="ORF">E2C01_007699</name>
</gene>
<reference evidence="1 2" key="1">
    <citation type="submission" date="2019-05" db="EMBL/GenBank/DDBJ databases">
        <title>Another draft genome of Portunus trituberculatus and its Hox gene families provides insights of decapod evolution.</title>
        <authorList>
            <person name="Jeong J.-H."/>
            <person name="Song I."/>
            <person name="Kim S."/>
            <person name="Choi T."/>
            <person name="Kim D."/>
            <person name="Ryu S."/>
            <person name="Kim W."/>
        </authorList>
    </citation>
    <scope>NUCLEOTIDE SEQUENCE [LARGE SCALE GENOMIC DNA]</scope>
    <source>
        <tissue evidence="1">Muscle</tissue>
    </source>
</reference>
<keyword evidence="2" id="KW-1185">Reference proteome</keyword>
<name>A0A5B7D145_PORTR</name>
<organism evidence="1 2">
    <name type="scientific">Portunus trituberculatus</name>
    <name type="common">Swimming crab</name>
    <name type="synonym">Neptunus trituberculatus</name>
    <dbReference type="NCBI Taxonomy" id="210409"/>
    <lineage>
        <taxon>Eukaryota</taxon>
        <taxon>Metazoa</taxon>
        <taxon>Ecdysozoa</taxon>
        <taxon>Arthropoda</taxon>
        <taxon>Crustacea</taxon>
        <taxon>Multicrustacea</taxon>
        <taxon>Malacostraca</taxon>
        <taxon>Eumalacostraca</taxon>
        <taxon>Eucarida</taxon>
        <taxon>Decapoda</taxon>
        <taxon>Pleocyemata</taxon>
        <taxon>Brachyura</taxon>
        <taxon>Eubrachyura</taxon>
        <taxon>Portunoidea</taxon>
        <taxon>Portunidae</taxon>
        <taxon>Portuninae</taxon>
        <taxon>Portunus</taxon>
    </lineage>
</organism>
<dbReference type="Proteomes" id="UP000324222">
    <property type="component" value="Unassembled WGS sequence"/>
</dbReference>
<accession>A0A5B7D145</accession>
<evidence type="ECO:0000313" key="2">
    <source>
        <dbReference type="Proteomes" id="UP000324222"/>
    </source>
</evidence>
<proteinExistence type="predicted"/>
<protein>
    <submittedName>
        <fullName evidence="1">Uncharacterized protein</fullName>
    </submittedName>
</protein>